<evidence type="ECO:0000313" key="11">
    <source>
        <dbReference type="Proteomes" id="UP000324800"/>
    </source>
</evidence>
<accession>A0A5J4WK38</accession>
<name>A0A5J4WK38_9EUKA</name>
<protein>
    <recommendedName>
        <fullName evidence="1">non-specific serine/threonine protein kinase</fullName>
        <ecNumber evidence="1">2.7.11.1</ecNumber>
    </recommendedName>
</protein>
<evidence type="ECO:0000256" key="4">
    <source>
        <dbReference type="ARBA" id="ARBA00022741"/>
    </source>
</evidence>
<dbReference type="AlphaFoldDB" id="A0A5J4WK38"/>
<comment type="catalytic activity">
    <reaction evidence="7">
        <text>L-threonyl-[protein] + ATP = O-phospho-L-threonyl-[protein] + ADP + H(+)</text>
        <dbReference type="Rhea" id="RHEA:46608"/>
        <dbReference type="Rhea" id="RHEA-COMP:11060"/>
        <dbReference type="Rhea" id="RHEA-COMP:11605"/>
        <dbReference type="ChEBI" id="CHEBI:15378"/>
        <dbReference type="ChEBI" id="CHEBI:30013"/>
        <dbReference type="ChEBI" id="CHEBI:30616"/>
        <dbReference type="ChEBI" id="CHEBI:61977"/>
        <dbReference type="ChEBI" id="CHEBI:456216"/>
        <dbReference type="EC" id="2.7.11.1"/>
    </reaction>
</comment>
<keyword evidence="2" id="KW-0723">Serine/threonine-protein kinase</keyword>
<dbReference type="Gene3D" id="2.30.29.30">
    <property type="entry name" value="Pleckstrin-homology domain (PH domain)/Phosphotyrosine-binding domain (PTB)"/>
    <property type="match status" value="1"/>
</dbReference>
<dbReference type="InterPro" id="IPR050236">
    <property type="entry name" value="Ser_Thr_kinase_AGC"/>
</dbReference>
<evidence type="ECO:0000256" key="7">
    <source>
        <dbReference type="ARBA" id="ARBA00047899"/>
    </source>
</evidence>
<gene>
    <name evidence="10" type="ORF">EZS28_009260</name>
</gene>
<dbReference type="GO" id="GO:0005524">
    <property type="term" value="F:ATP binding"/>
    <property type="evidence" value="ECO:0007669"/>
    <property type="project" value="UniProtKB-KW"/>
</dbReference>
<evidence type="ECO:0000313" key="10">
    <source>
        <dbReference type="EMBL" id="KAA6395211.1"/>
    </source>
</evidence>
<evidence type="ECO:0000256" key="5">
    <source>
        <dbReference type="ARBA" id="ARBA00022777"/>
    </source>
</evidence>
<dbReference type="SMART" id="SM00220">
    <property type="entry name" value="S_TKc"/>
    <property type="match status" value="1"/>
</dbReference>
<feature type="domain" description="Protein kinase" evidence="9">
    <location>
        <begin position="1"/>
        <end position="197"/>
    </location>
</feature>
<evidence type="ECO:0000256" key="2">
    <source>
        <dbReference type="ARBA" id="ARBA00022527"/>
    </source>
</evidence>
<dbReference type="GO" id="GO:0035556">
    <property type="term" value="P:intracellular signal transduction"/>
    <property type="evidence" value="ECO:0007669"/>
    <property type="project" value="TreeGrafter"/>
</dbReference>
<keyword evidence="3" id="KW-0808">Transferase</keyword>
<dbReference type="SUPFAM" id="SSF50729">
    <property type="entry name" value="PH domain-like"/>
    <property type="match status" value="1"/>
</dbReference>
<keyword evidence="6" id="KW-0067">ATP-binding</keyword>
<sequence>MELGCDDLTSLIGNQLSVDAIRYSAAELFSAVSYMHSNNIIHRDLKPENIIIGKDGHLKITDFGSAFQTVKNDGNISQENKIIDGDESQVSNFAGSPLYVSPEVLQDEMATEKSDLWALGCILYFMFAGEPPFKAATEFLLFEKILNVDYSFKRKKRRQTKQKDLKNLIQHNHYGGLYLRAILYQTIKEAPNQDPYHYHSINSQEAIFQSNDRKRFQQFLMPDGEIIIHTSLILKRVGLMAKERQLILTTLPRLFYVDLSTMKQKGEIPWSNENMRAECKDSKRFLIHAGLFKRTYHLEDKHHQASLWVNLINQLKDKRNLLLVQTYLMKQIYGELQSDSK</sequence>
<dbReference type="PANTHER" id="PTHR24356:SF163">
    <property type="entry name" value="3-PHOSPHOINOSITIDE-DEPENDENT PROTEIN KINASE 1-RELATED"/>
    <property type="match status" value="1"/>
</dbReference>
<comment type="caution">
    <text evidence="10">The sequence shown here is derived from an EMBL/GenBank/DDBJ whole genome shotgun (WGS) entry which is preliminary data.</text>
</comment>
<dbReference type="OrthoDB" id="347657at2759"/>
<keyword evidence="5 10" id="KW-0418">Kinase</keyword>
<dbReference type="Proteomes" id="UP000324800">
    <property type="component" value="Unassembled WGS sequence"/>
</dbReference>
<evidence type="ECO:0000256" key="8">
    <source>
        <dbReference type="ARBA" id="ARBA00048679"/>
    </source>
</evidence>
<dbReference type="SUPFAM" id="SSF56112">
    <property type="entry name" value="Protein kinase-like (PK-like)"/>
    <property type="match status" value="1"/>
</dbReference>
<dbReference type="InterPro" id="IPR000719">
    <property type="entry name" value="Prot_kinase_dom"/>
</dbReference>
<dbReference type="PROSITE" id="PS00108">
    <property type="entry name" value="PROTEIN_KINASE_ST"/>
    <property type="match status" value="1"/>
</dbReference>
<evidence type="ECO:0000256" key="3">
    <source>
        <dbReference type="ARBA" id="ARBA00022679"/>
    </source>
</evidence>
<reference evidence="10 11" key="1">
    <citation type="submission" date="2019-03" db="EMBL/GenBank/DDBJ databases">
        <title>Single cell metagenomics reveals metabolic interactions within the superorganism composed of flagellate Streblomastix strix and complex community of Bacteroidetes bacteria on its surface.</title>
        <authorList>
            <person name="Treitli S.C."/>
            <person name="Kolisko M."/>
            <person name="Husnik F."/>
            <person name="Keeling P."/>
            <person name="Hampl V."/>
        </authorList>
    </citation>
    <scope>NUCLEOTIDE SEQUENCE [LARGE SCALE GENOMIC DNA]</scope>
    <source>
        <strain evidence="10">ST1C</strain>
    </source>
</reference>
<dbReference type="EMBL" id="SNRW01001741">
    <property type="protein sequence ID" value="KAA6395211.1"/>
    <property type="molecule type" value="Genomic_DNA"/>
</dbReference>
<comment type="catalytic activity">
    <reaction evidence="8">
        <text>L-seryl-[protein] + ATP = O-phospho-L-seryl-[protein] + ADP + H(+)</text>
        <dbReference type="Rhea" id="RHEA:17989"/>
        <dbReference type="Rhea" id="RHEA-COMP:9863"/>
        <dbReference type="Rhea" id="RHEA-COMP:11604"/>
        <dbReference type="ChEBI" id="CHEBI:15378"/>
        <dbReference type="ChEBI" id="CHEBI:29999"/>
        <dbReference type="ChEBI" id="CHEBI:30616"/>
        <dbReference type="ChEBI" id="CHEBI:83421"/>
        <dbReference type="ChEBI" id="CHEBI:456216"/>
        <dbReference type="EC" id="2.7.11.1"/>
    </reaction>
</comment>
<dbReference type="Gene3D" id="1.10.510.10">
    <property type="entry name" value="Transferase(Phosphotransferase) domain 1"/>
    <property type="match status" value="1"/>
</dbReference>
<dbReference type="Pfam" id="PF14593">
    <property type="entry name" value="PH_3"/>
    <property type="match status" value="1"/>
</dbReference>
<dbReference type="PANTHER" id="PTHR24356">
    <property type="entry name" value="SERINE/THREONINE-PROTEIN KINASE"/>
    <property type="match status" value="1"/>
</dbReference>
<proteinExistence type="predicted"/>
<dbReference type="InterPro" id="IPR011993">
    <property type="entry name" value="PH-like_dom_sf"/>
</dbReference>
<dbReference type="Pfam" id="PF00069">
    <property type="entry name" value="Pkinase"/>
    <property type="match status" value="1"/>
</dbReference>
<evidence type="ECO:0000259" key="9">
    <source>
        <dbReference type="PROSITE" id="PS50011"/>
    </source>
</evidence>
<dbReference type="GO" id="GO:0004674">
    <property type="term" value="F:protein serine/threonine kinase activity"/>
    <property type="evidence" value="ECO:0007669"/>
    <property type="project" value="UniProtKB-KW"/>
</dbReference>
<evidence type="ECO:0000256" key="1">
    <source>
        <dbReference type="ARBA" id="ARBA00012513"/>
    </source>
</evidence>
<dbReference type="PROSITE" id="PS50011">
    <property type="entry name" value="PROTEIN_KINASE_DOM"/>
    <property type="match status" value="1"/>
</dbReference>
<dbReference type="EC" id="2.7.11.1" evidence="1"/>
<dbReference type="InterPro" id="IPR008271">
    <property type="entry name" value="Ser/Thr_kinase_AS"/>
</dbReference>
<keyword evidence="4" id="KW-0547">Nucleotide-binding</keyword>
<dbReference type="InterPro" id="IPR011009">
    <property type="entry name" value="Kinase-like_dom_sf"/>
</dbReference>
<evidence type="ECO:0000256" key="6">
    <source>
        <dbReference type="ARBA" id="ARBA00022840"/>
    </source>
</evidence>
<dbReference type="InterPro" id="IPR033931">
    <property type="entry name" value="PDK1-typ_PH"/>
</dbReference>
<organism evidence="10 11">
    <name type="scientific">Streblomastix strix</name>
    <dbReference type="NCBI Taxonomy" id="222440"/>
    <lineage>
        <taxon>Eukaryota</taxon>
        <taxon>Metamonada</taxon>
        <taxon>Preaxostyla</taxon>
        <taxon>Oxymonadida</taxon>
        <taxon>Streblomastigidae</taxon>
        <taxon>Streblomastix</taxon>
    </lineage>
</organism>